<name>F4X7C5_ACREC</name>
<proteinExistence type="predicted"/>
<dbReference type="Proteomes" id="UP000007755">
    <property type="component" value="Unassembled WGS sequence"/>
</dbReference>
<dbReference type="AlphaFoldDB" id="F4X7C5"/>
<dbReference type="EMBL" id="GL888828">
    <property type="protein sequence ID" value="EGI57737.1"/>
    <property type="molecule type" value="Genomic_DNA"/>
</dbReference>
<accession>F4X7C5</accession>
<dbReference type="OrthoDB" id="7696742at2759"/>
<sequence length="114" mass="12768">MEAHVRNVNDSINTAPTEGTYMPTSETSFTVEEEDALVTLIVVVFGIIVAMVVLFSMGIFIDCRHQEKDSMKRKKLRLKMLPFARRGRKDDMKALASNIYPNGVTGSKETDDVV</sequence>
<feature type="transmembrane region" description="Helical" evidence="2">
    <location>
        <begin position="36"/>
        <end position="61"/>
    </location>
</feature>
<organism evidence="4">
    <name type="scientific">Acromyrmex echinatior</name>
    <name type="common">Panamanian leafcutter ant</name>
    <name type="synonym">Acromyrmex octospinosus echinatior</name>
    <dbReference type="NCBI Taxonomy" id="103372"/>
    <lineage>
        <taxon>Eukaryota</taxon>
        <taxon>Metazoa</taxon>
        <taxon>Ecdysozoa</taxon>
        <taxon>Arthropoda</taxon>
        <taxon>Hexapoda</taxon>
        <taxon>Insecta</taxon>
        <taxon>Pterygota</taxon>
        <taxon>Neoptera</taxon>
        <taxon>Endopterygota</taxon>
        <taxon>Hymenoptera</taxon>
        <taxon>Apocrita</taxon>
        <taxon>Aculeata</taxon>
        <taxon>Formicoidea</taxon>
        <taxon>Formicidae</taxon>
        <taxon>Myrmicinae</taxon>
        <taxon>Acromyrmex</taxon>
    </lineage>
</organism>
<keyword evidence="4" id="KW-1185">Reference proteome</keyword>
<evidence type="ECO:0000256" key="2">
    <source>
        <dbReference type="SAM" id="Phobius"/>
    </source>
</evidence>
<feature type="compositionally biased region" description="Polar residues" evidence="1">
    <location>
        <begin position="8"/>
        <end position="23"/>
    </location>
</feature>
<reference evidence="3" key="1">
    <citation type="submission" date="2011-02" db="EMBL/GenBank/DDBJ databases">
        <title>The genome of the leaf-cutting ant Acromyrmex echinatior suggests key adaptations to social evolution and fungus farming.</title>
        <authorList>
            <person name="Nygaard S."/>
            <person name="Zhang G."/>
        </authorList>
    </citation>
    <scope>NUCLEOTIDE SEQUENCE</scope>
</reference>
<evidence type="ECO:0000256" key="1">
    <source>
        <dbReference type="SAM" id="MobiDB-lite"/>
    </source>
</evidence>
<evidence type="ECO:0000313" key="4">
    <source>
        <dbReference type="Proteomes" id="UP000007755"/>
    </source>
</evidence>
<protein>
    <submittedName>
        <fullName evidence="3">Uncharacterized protein</fullName>
    </submittedName>
</protein>
<gene>
    <name evidence="3" type="ORF">G5I_14265</name>
</gene>
<keyword evidence="2" id="KW-1133">Transmembrane helix</keyword>
<keyword evidence="2" id="KW-0812">Transmembrane</keyword>
<evidence type="ECO:0000313" key="3">
    <source>
        <dbReference type="EMBL" id="EGI57737.1"/>
    </source>
</evidence>
<keyword evidence="2" id="KW-0472">Membrane</keyword>
<feature type="region of interest" description="Disordered" evidence="1">
    <location>
        <begin position="1"/>
        <end position="23"/>
    </location>
</feature>
<dbReference type="InParanoid" id="F4X7C5"/>